<evidence type="ECO:0000256" key="9">
    <source>
        <dbReference type="ARBA" id="ARBA00023136"/>
    </source>
</evidence>
<gene>
    <name evidence="15" type="primary">GSO1</name>
    <name evidence="15" type="ORF">CR513_57729</name>
</gene>
<evidence type="ECO:0000256" key="3">
    <source>
        <dbReference type="ARBA" id="ARBA00022475"/>
    </source>
</evidence>
<dbReference type="FunFam" id="3.80.10.10:FF:000213">
    <property type="entry name" value="Tyrosine-sulfated glycopeptide receptor 1"/>
    <property type="match status" value="1"/>
</dbReference>
<keyword evidence="5 12" id="KW-0812">Transmembrane</keyword>
<feature type="domain" description="Leucine-rich repeat-containing N-terminal plant-type" evidence="13">
    <location>
        <begin position="8"/>
        <end position="45"/>
    </location>
</feature>
<keyword evidence="3" id="KW-1003">Cell membrane</keyword>
<evidence type="ECO:0000313" key="16">
    <source>
        <dbReference type="Proteomes" id="UP000257109"/>
    </source>
</evidence>
<keyword evidence="7" id="KW-0677">Repeat</keyword>
<evidence type="ECO:0000256" key="4">
    <source>
        <dbReference type="ARBA" id="ARBA00022614"/>
    </source>
</evidence>
<dbReference type="GO" id="GO:0005886">
    <property type="term" value="C:plasma membrane"/>
    <property type="evidence" value="ECO:0007669"/>
    <property type="project" value="UniProtKB-SubCell"/>
</dbReference>
<dbReference type="Pfam" id="PF13855">
    <property type="entry name" value="LRR_8"/>
    <property type="match status" value="1"/>
</dbReference>
<feature type="non-terminal residue" evidence="15">
    <location>
        <position position="1"/>
    </location>
</feature>
<dbReference type="Pfam" id="PF00560">
    <property type="entry name" value="LRR_1"/>
    <property type="match status" value="5"/>
</dbReference>
<keyword evidence="11" id="KW-0325">Glycoprotein</keyword>
<keyword evidence="9 12" id="KW-0472">Membrane</keyword>
<evidence type="ECO:0000259" key="14">
    <source>
        <dbReference type="Pfam" id="PF23598"/>
    </source>
</evidence>
<accession>A0A371ECT7</accession>
<feature type="transmembrane region" description="Helical" evidence="12">
    <location>
        <begin position="774"/>
        <end position="795"/>
    </location>
</feature>
<dbReference type="Proteomes" id="UP000257109">
    <property type="component" value="Unassembled WGS sequence"/>
</dbReference>
<dbReference type="STRING" id="157652.A0A371ECT7"/>
<dbReference type="EMBL" id="QJKJ01014699">
    <property type="protein sequence ID" value="RDX63794.1"/>
    <property type="molecule type" value="Genomic_DNA"/>
</dbReference>
<keyword evidence="16" id="KW-1185">Reference proteome</keyword>
<feature type="domain" description="Disease resistance R13L4/SHOC-2-like LRR" evidence="14">
    <location>
        <begin position="215"/>
        <end position="366"/>
    </location>
</feature>
<dbReference type="Gene3D" id="3.80.10.10">
    <property type="entry name" value="Ribonuclease Inhibitor"/>
    <property type="match status" value="2"/>
</dbReference>
<keyword evidence="6" id="KW-0732">Signal</keyword>
<dbReference type="FunFam" id="3.80.10.10:FF:000383">
    <property type="entry name" value="Leucine-rich repeat receptor protein kinase EMS1"/>
    <property type="match status" value="1"/>
</dbReference>
<dbReference type="SUPFAM" id="SSF52047">
    <property type="entry name" value="RNI-like"/>
    <property type="match status" value="2"/>
</dbReference>
<dbReference type="GO" id="GO:0016301">
    <property type="term" value="F:kinase activity"/>
    <property type="evidence" value="ECO:0007669"/>
    <property type="project" value="UniProtKB-KW"/>
</dbReference>
<keyword evidence="8 12" id="KW-1133">Transmembrane helix</keyword>
<protein>
    <submittedName>
        <fullName evidence="15">LRR receptor-like serine/threonine-protein kinase GSO1</fullName>
    </submittedName>
</protein>
<keyword evidence="4" id="KW-0433">Leucine-rich repeat</keyword>
<evidence type="ECO:0000256" key="1">
    <source>
        <dbReference type="ARBA" id="ARBA00004251"/>
    </source>
</evidence>
<dbReference type="PROSITE" id="PS51450">
    <property type="entry name" value="LRR"/>
    <property type="match status" value="2"/>
</dbReference>
<dbReference type="AlphaFoldDB" id="A0A371ECT7"/>
<dbReference type="PANTHER" id="PTHR48063:SF52">
    <property type="entry name" value="LRR RECEPTOR-LIKE KINASE FAMILY PROTEIN"/>
    <property type="match status" value="1"/>
</dbReference>
<evidence type="ECO:0000313" key="15">
    <source>
        <dbReference type="EMBL" id="RDX63794.1"/>
    </source>
</evidence>
<evidence type="ECO:0000256" key="8">
    <source>
        <dbReference type="ARBA" id="ARBA00022989"/>
    </source>
</evidence>
<evidence type="ECO:0000259" key="13">
    <source>
        <dbReference type="Pfam" id="PF08263"/>
    </source>
</evidence>
<dbReference type="PANTHER" id="PTHR48063">
    <property type="entry name" value="LRR RECEPTOR-LIKE KINASE"/>
    <property type="match status" value="1"/>
</dbReference>
<evidence type="ECO:0000256" key="6">
    <source>
        <dbReference type="ARBA" id="ARBA00022729"/>
    </source>
</evidence>
<evidence type="ECO:0000256" key="11">
    <source>
        <dbReference type="ARBA" id="ARBA00023180"/>
    </source>
</evidence>
<dbReference type="Pfam" id="PF08263">
    <property type="entry name" value="LRRNT_2"/>
    <property type="match status" value="1"/>
</dbReference>
<keyword evidence="10" id="KW-0675">Receptor</keyword>
<dbReference type="InterPro" id="IPR032675">
    <property type="entry name" value="LRR_dom_sf"/>
</dbReference>
<evidence type="ECO:0000256" key="5">
    <source>
        <dbReference type="ARBA" id="ARBA00022692"/>
    </source>
</evidence>
<organism evidence="15 16">
    <name type="scientific">Mucuna pruriens</name>
    <name type="common">Velvet bean</name>
    <name type="synonym">Dolichos pruriens</name>
    <dbReference type="NCBI Taxonomy" id="157652"/>
    <lineage>
        <taxon>Eukaryota</taxon>
        <taxon>Viridiplantae</taxon>
        <taxon>Streptophyta</taxon>
        <taxon>Embryophyta</taxon>
        <taxon>Tracheophyta</taxon>
        <taxon>Spermatophyta</taxon>
        <taxon>Magnoliopsida</taxon>
        <taxon>eudicotyledons</taxon>
        <taxon>Gunneridae</taxon>
        <taxon>Pentapetalae</taxon>
        <taxon>rosids</taxon>
        <taxon>fabids</taxon>
        <taxon>Fabales</taxon>
        <taxon>Fabaceae</taxon>
        <taxon>Papilionoideae</taxon>
        <taxon>50 kb inversion clade</taxon>
        <taxon>NPAAA clade</taxon>
        <taxon>indigoferoid/millettioid clade</taxon>
        <taxon>Phaseoleae</taxon>
        <taxon>Mucuna</taxon>
    </lineage>
</organism>
<dbReference type="OrthoDB" id="1430395at2759"/>
<dbReference type="InterPro" id="IPR003591">
    <property type="entry name" value="Leu-rich_rpt_typical-subtyp"/>
</dbReference>
<reference evidence="15" key="1">
    <citation type="submission" date="2018-05" db="EMBL/GenBank/DDBJ databases">
        <title>Draft genome of Mucuna pruriens seed.</title>
        <authorList>
            <person name="Nnadi N.E."/>
            <person name="Vos R."/>
            <person name="Hasami M.H."/>
            <person name="Devisetty U.K."/>
            <person name="Aguiy J.C."/>
        </authorList>
    </citation>
    <scope>NUCLEOTIDE SEQUENCE [LARGE SCALE GENOMIC DNA]</scope>
    <source>
        <strain evidence="15">JCA_2017</strain>
    </source>
</reference>
<evidence type="ECO:0000256" key="7">
    <source>
        <dbReference type="ARBA" id="ARBA00022737"/>
    </source>
</evidence>
<dbReference type="InterPro" id="IPR046956">
    <property type="entry name" value="RLP23-like"/>
</dbReference>
<name>A0A371ECT7_MUCPR</name>
<dbReference type="SUPFAM" id="SSF52058">
    <property type="entry name" value="L domain-like"/>
    <property type="match status" value="1"/>
</dbReference>
<comment type="caution">
    <text evidence="15">The sequence shown here is derived from an EMBL/GenBank/DDBJ whole genome shotgun (WGS) entry which is preliminary data.</text>
</comment>
<evidence type="ECO:0000256" key="10">
    <source>
        <dbReference type="ARBA" id="ARBA00023170"/>
    </source>
</evidence>
<comment type="subcellular location">
    <subcellularLocation>
        <location evidence="1">Cell membrane</location>
        <topology evidence="1">Single-pass type I membrane protein</topology>
    </subcellularLocation>
</comment>
<evidence type="ECO:0000256" key="12">
    <source>
        <dbReference type="SAM" id="Phobius"/>
    </source>
</evidence>
<evidence type="ECO:0000256" key="2">
    <source>
        <dbReference type="ARBA" id="ARBA00009592"/>
    </source>
</evidence>
<dbReference type="InterPro" id="IPR001611">
    <property type="entry name" value="Leu-rich_rpt"/>
</dbReference>
<dbReference type="Pfam" id="PF23598">
    <property type="entry name" value="LRR_14"/>
    <property type="match status" value="1"/>
</dbReference>
<dbReference type="InterPro" id="IPR055414">
    <property type="entry name" value="LRR_R13L4/SHOC2-like"/>
</dbReference>
<proteinExistence type="inferred from homology"/>
<comment type="similarity">
    <text evidence="2">Belongs to the RLP family.</text>
</comment>
<dbReference type="SMART" id="SM00369">
    <property type="entry name" value="LRR_TYP"/>
    <property type="match status" value="6"/>
</dbReference>
<sequence length="833" mass="93611">MKHICNGKDRSALLLFKDSVRDHSNRLSSWSNEEDCCAWKGIRCDNVTGRVIRLDLNQQYLEGEINLSLLQIEFLTYLDLSLNGFTGLSLPPSNAYANLSSLEYLDLSFNEDLHLDNLKWLSQLTSLKCLNLSEINLQNETNWLQTMAMHPSLLELRLASCSLVNISPYVKFVNFTSLVTLDLSGNYFVSELPYWLFNISSDISHIDLSFNNLQGQIPKSLLNLRNLKTLRLVNNELTGPIPDWLGEHEHLQCLGLSENLFNGSFPSNLGNLSSLTELGVSSNFLSGNLSNTIGHLYNLRSLFIGGSLSGVLSKKHFSKLSNLKSLILNSAFAFDIDPNWIPPFQLDEVSLRNTNLGPTFPEWLYTQRTLEGLDVSYSGISSINADKFWRFVSKIRAINLSFNAISADLSNVTLNSEDAILSCNNFTGGLPLISTNVFFLNLANNSLSGSISPFLCHKLGKGNTLGYLDVSYNFLTGVIPDCWENWRGLTFLFIDNNKLSGEIPPSIGLLNEIIVMDLHKNNLSGKFLLDLSNLKSLVFINLGENNFSGVVPMKMPESMQVMILRSNQFTGKIPPQLCGLPSLLELHLSQNKLCGSIPPCVFNMTPMGDARRMRHYRFSLDLFWKGRELEYEDTGLLRNLDLSTNNLSGEIPIDLFGLTQLQFLNLSRNHFMGKIPSKIGGMKNLESLDLSNNHLSGEIPASISNLSFLSYLNLSYNDFTGQIPLGTQLQSFDAWSYVGNPKLCGLPLTKNCSKEENHDKPRQGEANKSQNETLYLGMGVGFVVGLWGVWGSVFLNRAWRYKYFRFLNHIIDWLYVFVAVKFNKFAELREGSR</sequence>
<dbReference type="InterPro" id="IPR013210">
    <property type="entry name" value="LRR_N_plant-typ"/>
</dbReference>
<dbReference type="PRINTS" id="PR00019">
    <property type="entry name" value="LEURICHRPT"/>
</dbReference>